<dbReference type="Proteomes" id="UP000312512">
    <property type="component" value="Unassembled WGS sequence"/>
</dbReference>
<dbReference type="SUPFAM" id="SSF56349">
    <property type="entry name" value="DNA breaking-rejoining enzymes"/>
    <property type="match status" value="1"/>
</dbReference>
<proteinExistence type="predicted"/>
<dbReference type="Pfam" id="PF14659">
    <property type="entry name" value="Phage_int_SAM_3"/>
    <property type="match status" value="1"/>
</dbReference>
<accession>A0A5C4UWN9</accession>
<name>A0A5C4UWN9_9ACTN</name>
<dbReference type="GO" id="GO:0015074">
    <property type="term" value="P:DNA integration"/>
    <property type="evidence" value="ECO:0007669"/>
    <property type="project" value="InterPro"/>
</dbReference>
<dbReference type="InterPro" id="IPR010998">
    <property type="entry name" value="Integrase_recombinase_N"/>
</dbReference>
<evidence type="ECO:0000313" key="2">
    <source>
        <dbReference type="Proteomes" id="UP000312512"/>
    </source>
</evidence>
<dbReference type="OrthoDB" id="9805859at2"/>
<sequence length="188" mass="20817">MKVNVLPVASMRCGCSDEVSGRRLGGRCGRLTEVGHGSWYFAVQVVEASGRPERVRRGGFASAEAARCAGRELLIAEVDGPLSAGCTVGQWLRYWLSVVGVRLRPTTHRAYRDHVRLHLVSYLGRVKLAELSRQDVTRMFVALGRRRNRYGQPISASTLERIRATLRAALNHAVREDLIPSNPAQGVR</sequence>
<reference evidence="1 2" key="1">
    <citation type="submission" date="2019-10" db="EMBL/GenBank/DDBJ databases">
        <title>Nonomuraea sp. nov., isolated from Phyllanthus amarus.</title>
        <authorList>
            <person name="Klykleung N."/>
            <person name="Tanasupawat S."/>
        </authorList>
    </citation>
    <scope>NUCLEOTIDE SEQUENCE [LARGE SCALE GENOMIC DNA]</scope>
    <source>
        <strain evidence="1 2">PA1-10</strain>
    </source>
</reference>
<evidence type="ECO:0000313" key="1">
    <source>
        <dbReference type="EMBL" id="KAB8182643.1"/>
    </source>
</evidence>
<dbReference type="EMBL" id="VDLX02000040">
    <property type="protein sequence ID" value="KAB8182643.1"/>
    <property type="molecule type" value="Genomic_DNA"/>
</dbReference>
<dbReference type="InterPro" id="IPR011010">
    <property type="entry name" value="DNA_brk_join_enz"/>
</dbReference>
<gene>
    <name evidence="1" type="ORF">FH608_050010</name>
</gene>
<organism evidence="1 2">
    <name type="scientific">Nonomuraea phyllanthi</name>
    <dbReference type="NCBI Taxonomy" id="2219224"/>
    <lineage>
        <taxon>Bacteria</taxon>
        <taxon>Bacillati</taxon>
        <taxon>Actinomycetota</taxon>
        <taxon>Actinomycetes</taxon>
        <taxon>Streptosporangiales</taxon>
        <taxon>Streptosporangiaceae</taxon>
        <taxon>Nonomuraea</taxon>
    </lineage>
</organism>
<dbReference type="RefSeq" id="WP_139638272.1">
    <property type="nucleotide sequence ID" value="NZ_VDLX02000040.1"/>
</dbReference>
<dbReference type="InterPro" id="IPR004107">
    <property type="entry name" value="Integrase_SAM-like_N"/>
</dbReference>
<dbReference type="GO" id="GO:0003677">
    <property type="term" value="F:DNA binding"/>
    <property type="evidence" value="ECO:0007669"/>
    <property type="project" value="UniProtKB-UniRule"/>
</dbReference>
<protein>
    <submittedName>
        <fullName evidence="1">Uncharacterized protein</fullName>
    </submittedName>
</protein>
<keyword evidence="2" id="KW-1185">Reference proteome</keyword>
<dbReference type="AlphaFoldDB" id="A0A5C4UWN9"/>
<dbReference type="PROSITE" id="PS51900">
    <property type="entry name" value="CB"/>
    <property type="match status" value="1"/>
</dbReference>
<comment type="caution">
    <text evidence="1">The sequence shown here is derived from an EMBL/GenBank/DDBJ whole genome shotgun (WGS) entry which is preliminary data.</text>
</comment>
<dbReference type="InterPro" id="IPR044068">
    <property type="entry name" value="CB"/>
</dbReference>
<dbReference type="Gene3D" id="1.10.150.130">
    <property type="match status" value="1"/>
</dbReference>